<comment type="caution">
    <text evidence="1">The sequence shown here is derived from an EMBL/GenBank/DDBJ whole genome shotgun (WGS) entry which is preliminary data.</text>
</comment>
<keyword evidence="2" id="KW-1185">Reference proteome</keyword>
<dbReference type="AlphaFoldDB" id="A0AAV3XDP4"/>
<sequence length="126" mass="13565">MIELENVSGLSAPSASQKKAILNSGLLEEFCKKLSKDGKGTKVSIGPQESRGTIVSKEGYRIDLQKYNNDGFANFQIQNNTTGGVTSLSFAALFMQPNQEFSGQDVIEAFTRSLNSAGTQAARLRA</sequence>
<gene>
    <name evidence="1" type="ORF">MiSe_42960</name>
</gene>
<name>A0AAV3XDP4_9CYAN</name>
<reference evidence="1" key="1">
    <citation type="submission" date="2019-10" db="EMBL/GenBank/DDBJ databases">
        <title>Draft genome sequece of Microseira wollei NIES-4236.</title>
        <authorList>
            <person name="Yamaguchi H."/>
            <person name="Suzuki S."/>
            <person name="Kawachi M."/>
        </authorList>
    </citation>
    <scope>NUCLEOTIDE SEQUENCE</scope>
    <source>
        <strain evidence="1">NIES-4236</strain>
    </source>
</reference>
<dbReference type="RefSeq" id="WP_226584911.1">
    <property type="nucleotide sequence ID" value="NZ_BLAY01000067.1"/>
</dbReference>
<protein>
    <submittedName>
        <fullName evidence="1">Uncharacterized protein</fullName>
    </submittedName>
</protein>
<evidence type="ECO:0000313" key="2">
    <source>
        <dbReference type="Proteomes" id="UP001050975"/>
    </source>
</evidence>
<proteinExistence type="predicted"/>
<evidence type="ECO:0000313" key="1">
    <source>
        <dbReference type="EMBL" id="GET39526.1"/>
    </source>
</evidence>
<dbReference type="EMBL" id="BLAY01000067">
    <property type="protein sequence ID" value="GET39526.1"/>
    <property type="molecule type" value="Genomic_DNA"/>
</dbReference>
<dbReference type="Proteomes" id="UP001050975">
    <property type="component" value="Unassembled WGS sequence"/>
</dbReference>
<accession>A0AAV3XDP4</accession>
<organism evidence="1 2">
    <name type="scientific">Microseira wollei NIES-4236</name>
    <dbReference type="NCBI Taxonomy" id="2530354"/>
    <lineage>
        <taxon>Bacteria</taxon>
        <taxon>Bacillati</taxon>
        <taxon>Cyanobacteriota</taxon>
        <taxon>Cyanophyceae</taxon>
        <taxon>Oscillatoriophycideae</taxon>
        <taxon>Aerosakkonematales</taxon>
        <taxon>Aerosakkonemataceae</taxon>
        <taxon>Microseira</taxon>
    </lineage>
</organism>